<accession>A0A0D7BKQ0</accession>
<evidence type="ECO:0000256" key="1">
    <source>
        <dbReference type="ARBA" id="ARBA00023125"/>
    </source>
</evidence>
<dbReference type="EMBL" id="KN880472">
    <property type="protein sequence ID" value="KIY70171.1"/>
    <property type="molecule type" value="Genomic_DNA"/>
</dbReference>
<feature type="region of interest" description="Disordered" evidence="4">
    <location>
        <begin position="190"/>
        <end position="273"/>
    </location>
</feature>
<gene>
    <name evidence="6" type="ORF">CYLTODRAFT_409101</name>
</gene>
<dbReference type="GO" id="GO:0005634">
    <property type="term" value="C:nucleus"/>
    <property type="evidence" value="ECO:0007669"/>
    <property type="project" value="UniProtKB-UniRule"/>
</dbReference>
<keyword evidence="1 3" id="KW-0238">DNA-binding</keyword>
<dbReference type="SUPFAM" id="SSF47095">
    <property type="entry name" value="HMG-box"/>
    <property type="match status" value="1"/>
</dbReference>
<dbReference type="Gene3D" id="1.10.30.10">
    <property type="entry name" value="High mobility group box domain"/>
    <property type="match status" value="1"/>
</dbReference>
<dbReference type="OrthoDB" id="6247875at2759"/>
<name>A0A0D7BKQ0_9AGAR</name>
<feature type="domain" description="HMG box" evidence="5">
    <location>
        <begin position="13"/>
        <end position="71"/>
    </location>
</feature>
<reference evidence="6 7" key="1">
    <citation type="journal article" date="2015" name="Fungal Genet. Biol.">
        <title>Evolution of novel wood decay mechanisms in Agaricales revealed by the genome sequences of Fistulina hepatica and Cylindrobasidium torrendii.</title>
        <authorList>
            <person name="Floudas D."/>
            <person name="Held B.W."/>
            <person name="Riley R."/>
            <person name="Nagy L.G."/>
            <person name="Koehler G."/>
            <person name="Ransdell A.S."/>
            <person name="Younus H."/>
            <person name="Chow J."/>
            <person name="Chiniquy J."/>
            <person name="Lipzen A."/>
            <person name="Tritt A."/>
            <person name="Sun H."/>
            <person name="Haridas S."/>
            <person name="LaButti K."/>
            <person name="Ohm R.A."/>
            <person name="Kues U."/>
            <person name="Blanchette R.A."/>
            <person name="Grigoriev I.V."/>
            <person name="Minto R.E."/>
            <person name="Hibbett D.S."/>
        </authorList>
    </citation>
    <scope>NUCLEOTIDE SEQUENCE [LARGE SCALE GENOMIC DNA]</scope>
    <source>
        <strain evidence="6 7">FP15055 ss-10</strain>
    </source>
</reference>
<dbReference type="Proteomes" id="UP000054007">
    <property type="component" value="Unassembled WGS sequence"/>
</dbReference>
<dbReference type="SMART" id="SM00398">
    <property type="entry name" value="HMG"/>
    <property type="match status" value="1"/>
</dbReference>
<feature type="compositionally biased region" description="Low complexity" evidence="4">
    <location>
        <begin position="240"/>
        <end position="254"/>
    </location>
</feature>
<keyword evidence="7" id="KW-1185">Reference proteome</keyword>
<dbReference type="GO" id="GO:0030154">
    <property type="term" value="P:cell differentiation"/>
    <property type="evidence" value="ECO:0007669"/>
    <property type="project" value="TreeGrafter"/>
</dbReference>
<feature type="compositionally biased region" description="Low complexity" evidence="4">
    <location>
        <begin position="124"/>
        <end position="134"/>
    </location>
</feature>
<organism evidence="6 7">
    <name type="scientific">Cylindrobasidium torrendii FP15055 ss-10</name>
    <dbReference type="NCBI Taxonomy" id="1314674"/>
    <lineage>
        <taxon>Eukaryota</taxon>
        <taxon>Fungi</taxon>
        <taxon>Dikarya</taxon>
        <taxon>Basidiomycota</taxon>
        <taxon>Agaricomycotina</taxon>
        <taxon>Agaricomycetes</taxon>
        <taxon>Agaricomycetidae</taxon>
        <taxon>Agaricales</taxon>
        <taxon>Marasmiineae</taxon>
        <taxon>Physalacriaceae</taxon>
        <taxon>Cylindrobasidium</taxon>
    </lineage>
</organism>
<dbReference type="PANTHER" id="PTHR10270:SF161">
    <property type="entry name" value="SEX-DETERMINING REGION Y PROTEIN"/>
    <property type="match status" value="1"/>
</dbReference>
<dbReference type="InterPro" id="IPR050140">
    <property type="entry name" value="SRY-related_HMG-box_TF-like"/>
</dbReference>
<feature type="compositionally biased region" description="Basic and acidic residues" evidence="4">
    <location>
        <begin position="190"/>
        <end position="223"/>
    </location>
</feature>
<feature type="DNA-binding region" description="HMG box" evidence="3">
    <location>
        <begin position="13"/>
        <end position="71"/>
    </location>
</feature>
<evidence type="ECO:0000259" key="5">
    <source>
        <dbReference type="PROSITE" id="PS50118"/>
    </source>
</evidence>
<dbReference type="PROSITE" id="PS50118">
    <property type="entry name" value="HMG_BOX_2"/>
    <property type="match status" value="1"/>
</dbReference>
<keyword evidence="2" id="KW-0804">Transcription</keyword>
<dbReference type="InterPro" id="IPR009071">
    <property type="entry name" value="HMG_box_dom"/>
</dbReference>
<evidence type="ECO:0000256" key="2">
    <source>
        <dbReference type="ARBA" id="ARBA00023163"/>
    </source>
</evidence>
<dbReference type="AlphaFoldDB" id="A0A0D7BKQ0"/>
<dbReference type="GO" id="GO:0000978">
    <property type="term" value="F:RNA polymerase II cis-regulatory region sequence-specific DNA binding"/>
    <property type="evidence" value="ECO:0007669"/>
    <property type="project" value="TreeGrafter"/>
</dbReference>
<feature type="compositionally biased region" description="Basic and acidic residues" evidence="4">
    <location>
        <begin position="70"/>
        <end position="92"/>
    </location>
</feature>
<keyword evidence="3" id="KW-0539">Nucleus</keyword>
<dbReference type="InterPro" id="IPR036910">
    <property type="entry name" value="HMG_box_dom_sf"/>
</dbReference>
<feature type="region of interest" description="Disordered" evidence="4">
    <location>
        <begin position="70"/>
        <end position="156"/>
    </location>
</feature>
<evidence type="ECO:0000313" key="6">
    <source>
        <dbReference type="EMBL" id="KIY70171.1"/>
    </source>
</evidence>
<protein>
    <recommendedName>
        <fullName evidence="5">HMG box domain-containing protein</fullName>
    </recommendedName>
</protein>
<evidence type="ECO:0000313" key="7">
    <source>
        <dbReference type="Proteomes" id="UP000054007"/>
    </source>
</evidence>
<dbReference type="GO" id="GO:0001228">
    <property type="term" value="F:DNA-binding transcription activator activity, RNA polymerase II-specific"/>
    <property type="evidence" value="ECO:0007669"/>
    <property type="project" value="TreeGrafter"/>
</dbReference>
<evidence type="ECO:0000256" key="3">
    <source>
        <dbReference type="PROSITE-ProRule" id="PRU00267"/>
    </source>
</evidence>
<dbReference type="PANTHER" id="PTHR10270">
    <property type="entry name" value="SOX TRANSCRIPTION FACTOR"/>
    <property type="match status" value="1"/>
</dbReference>
<proteinExistence type="predicted"/>
<evidence type="ECO:0000256" key="4">
    <source>
        <dbReference type="SAM" id="MobiDB-lite"/>
    </source>
</evidence>
<dbReference type="CDD" id="cd01389">
    <property type="entry name" value="HMG-box_ROX1-like"/>
    <property type="match status" value="1"/>
</dbReference>
<sequence>MGKSSTTSTATHIRRPPNKWILFRKDFFARGGTPADAPKVWNALTEKEKAPWTLLAARLANEHARRYPDFQYRPKKEKDTSDESCLHHEPTFTEHNLPLNGTRERGRTGHTSASAPYARPPTRPRAITPSSSSPLPSPYIQNLSVGPHRPLPSSSSSAELNWMHYGAQSQTPSGSFANACRYYPDFKYRPKKEKDTSDESLLHHEPTFKEHSLPLNGTRERGRTGRTSASAPYARPPTRPRAITPPSSSSLPSPYVQDLSVDQQHPLPSSSSSAELNWMHYGAQTQTPSGSLANYGSAGHSQMSGTYSNAGFNLVSGSFDTSTNTYNPFSDFDYSSSGHTQLNGEPHYPMGEQSLYYPCLDNGYPPSQRDLGYGSQPSSSYGGVSNDPYALNATFTNHASFPDASSSYDGTFYPHAGLNITTNPSSLPDTSRFD</sequence>
<dbReference type="STRING" id="1314674.A0A0D7BKQ0"/>
<feature type="compositionally biased region" description="Polar residues" evidence="4">
    <location>
        <begin position="260"/>
        <end position="273"/>
    </location>
</feature>